<reference evidence="2" key="1">
    <citation type="submission" date="2022-06" db="EMBL/GenBank/DDBJ databases">
        <authorList>
            <person name="Ping M."/>
        </authorList>
    </citation>
    <scope>NUCLEOTIDE SEQUENCE</scope>
    <source>
        <strain evidence="2">JCM11759T</strain>
    </source>
</reference>
<protein>
    <submittedName>
        <fullName evidence="2">Uncharacterized protein</fullName>
    </submittedName>
</protein>
<feature type="region of interest" description="Disordered" evidence="1">
    <location>
        <begin position="26"/>
        <end position="50"/>
    </location>
</feature>
<name>A0ABY5D3F6_9ACTN</name>
<evidence type="ECO:0000256" key="1">
    <source>
        <dbReference type="SAM" id="MobiDB-lite"/>
    </source>
</evidence>
<sequence length="50" mass="5633">MDQKKLDELAEYYDNRDISTEIEAADRPDHGHFRGQLAQGSHGSSAGRRC</sequence>
<dbReference type="RefSeq" id="WP_254418213.1">
    <property type="nucleotide sequence ID" value="NZ_BAAAJB010000012.1"/>
</dbReference>
<gene>
    <name evidence="2" type="ORF">NE857_27085</name>
</gene>
<organism evidence="2 3">
    <name type="scientific">Nocardiopsis exhalans</name>
    <dbReference type="NCBI Taxonomy" id="163604"/>
    <lineage>
        <taxon>Bacteria</taxon>
        <taxon>Bacillati</taxon>
        <taxon>Actinomycetota</taxon>
        <taxon>Actinomycetes</taxon>
        <taxon>Streptosporangiales</taxon>
        <taxon>Nocardiopsidaceae</taxon>
        <taxon>Nocardiopsis</taxon>
    </lineage>
</organism>
<dbReference type="EMBL" id="CP099837">
    <property type="protein sequence ID" value="USY18904.1"/>
    <property type="molecule type" value="Genomic_DNA"/>
</dbReference>
<evidence type="ECO:0000313" key="3">
    <source>
        <dbReference type="Proteomes" id="UP001055940"/>
    </source>
</evidence>
<evidence type="ECO:0000313" key="2">
    <source>
        <dbReference type="EMBL" id="USY18904.1"/>
    </source>
</evidence>
<accession>A0ABY5D3F6</accession>
<dbReference type="Proteomes" id="UP001055940">
    <property type="component" value="Chromosome"/>
</dbReference>
<keyword evidence="3" id="KW-1185">Reference proteome</keyword>
<proteinExistence type="predicted"/>